<sequence length="574" mass="62372">MRKRADINSVINWKNSLVWTSMLFLVAACSPENNREEELADPKNNNNIEEENAREELEEENLQEDTDESEKQPEEEYSYGVSAGHPAAVDAGMSVLEDGGTAVDAAIAAAFAVSVVEPFASGIGGGGSALVHEQGENPQAYDYREVVPEEGIPASDTGVPGFTAGMGELHEDYGSTAWETLLDPAVSAAESTEVSELLAQQFVSGQSRLPVDQLPHFYPGGNPLNAGETLEQEELAETLQTIQQEGPEAFYEGAVGEALTENIEGMDQNSLSSYEVGRHDPVQGEVFGYEVIGAAPPLPGMSVIQMLQIMEEKGAGEVERTSTEFIHTGAMAWRAAFQYLETDAGDPDFVDVPVEEVTDPERNAELAEEISEDSLLEVNESESYGGIDPNTTHINVVDSEGTIVSMTNTLTNFWGSGEYTSGFFLNNQMARFSIGRGENNEPEPGRRSITWSSPMLLADEEGPVLGIGSPGGERIPLMLAQVITDWSSGETSMEEAVEAPRFHLDGSDLIFEEMPGTEQQEALRSIGYAEIREQPTPLYFGSIQMVGINREREDIEGGVDARRESTWRSESSEE</sequence>
<dbReference type="Proteomes" id="UP000240509">
    <property type="component" value="Unassembled WGS sequence"/>
</dbReference>
<evidence type="ECO:0000313" key="7">
    <source>
        <dbReference type="Proteomes" id="UP000240509"/>
    </source>
</evidence>
<protein>
    <recommendedName>
        <fullName evidence="8">Gamma-glutamyltransferase</fullName>
    </recommendedName>
</protein>
<dbReference type="InterPro" id="IPR051792">
    <property type="entry name" value="GGT_bact"/>
</dbReference>
<dbReference type="PROSITE" id="PS51257">
    <property type="entry name" value="PROKAR_LIPOPROTEIN"/>
    <property type="match status" value="1"/>
</dbReference>
<dbReference type="InterPro" id="IPR029055">
    <property type="entry name" value="Ntn_hydrolases_N"/>
</dbReference>
<dbReference type="EMBL" id="PZJJ01000021">
    <property type="protein sequence ID" value="PTL38259.1"/>
    <property type="molecule type" value="Genomic_DNA"/>
</dbReference>
<dbReference type="GO" id="GO:0016740">
    <property type="term" value="F:transferase activity"/>
    <property type="evidence" value="ECO:0007669"/>
    <property type="project" value="UniProtKB-KW"/>
</dbReference>
<evidence type="ECO:0000256" key="1">
    <source>
        <dbReference type="ARBA" id="ARBA00009381"/>
    </source>
</evidence>
<comment type="caution">
    <text evidence="6">The sequence shown here is derived from an EMBL/GenBank/DDBJ whole genome shotgun (WGS) entry which is preliminary data.</text>
</comment>
<reference evidence="6 7" key="1">
    <citation type="submission" date="2018-03" db="EMBL/GenBank/DDBJ databases">
        <title>Alkalicoccus saliphilus sp. nov., isolated from a mineral pool.</title>
        <authorList>
            <person name="Zhao B."/>
        </authorList>
    </citation>
    <scope>NUCLEOTIDE SEQUENCE [LARGE SCALE GENOMIC DNA]</scope>
    <source>
        <strain evidence="6 7">6AG</strain>
    </source>
</reference>
<dbReference type="PANTHER" id="PTHR43199">
    <property type="entry name" value="GLUTATHIONE HYDROLASE"/>
    <property type="match status" value="1"/>
</dbReference>
<dbReference type="RefSeq" id="WP_107585488.1">
    <property type="nucleotide sequence ID" value="NZ_PZJJ01000021.1"/>
</dbReference>
<comment type="similarity">
    <text evidence="1">Belongs to the gamma-glutamyltransferase family.</text>
</comment>
<evidence type="ECO:0000256" key="4">
    <source>
        <dbReference type="ARBA" id="ARBA00023145"/>
    </source>
</evidence>
<evidence type="ECO:0008006" key="8">
    <source>
        <dbReference type="Google" id="ProtNLM"/>
    </source>
</evidence>
<feature type="compositionally biased region" description="Acidic residues" evidence="5">
    <location>
        <begin position="48"/>
        <end position="68"/>
    </location>
</feature>
<proteinExistence type="inferred from homology"/>
<dbReference type="Pfam" id="PF01019">
    <property type="entry name" value="G_glu_transpept"/>
    <property type="match status" value="1"/>
</dbReference>
<gene>
    <name evidence="6" type="ORF">C6Y45_12090</name>
</gene>
<dbReference type="InterPro" id="IPR043138">
    <property type="entry name" value="GGT_lsub"/>
</dbReference>
<dbReference type="SUPFAM" id="SSF56235">
    <property type="entry name" value="N-terminal nucleophile aminohydrolases (Ntn hydrolases)"/>
    <property type="match status" value="1"/>
</dbReference>
<feature type="region of interest" description="Disordered" evidence="5">
    <location>
        <begin position="552"/>
        <end position="574"/>
    </location>
</feature>
<evidence type="ECO:0000256" key="3">
    <source>
        <dbReference type="ARBA" id="ARBA00022801"/>
    </source>
</evidence>
<dbReference type="PANTHER" id="PTHR43199:SF1">
    <property type="entry name" value="GLUTATHIONE HYDROLASE PROENZYME"/>
    <property type="match status" value="1"/>
</dbReference>
<organism evidence="6 7">
    <name type="scientific">Alkalicoccus saliphilus</name>
    <dbReference type="NCBI Taxonomy" id="200989"/>
    <lineage>
        <taxon>Bacteria</taxon>
        <taxon>Bacillati</taxon>
        <taxon>Bacillota</taxon>
        <taxon>Bacilli</taxon>
        <taxon>Bacillales</taxon>
        <taxon>Bacillaceae</taxon>
        <taxon>Alkalicoccus</taxon>
    </lineage>
</organism>
<dbReference type="Gene3D" id="3.60.20.40">
    <property type="match status" value="1"/>
</dbReference>
<dbReference type="OrthoDB" id="9781342at2"/>
<dbReference type="Gene3D" id="1.10.246.130">
    <property type="match status" value="1"/>
</dbReference>
<feature type="region of interest" description="Disordered" evidence="5">
    <location>
        <begin position="34"/>
        <end position="81"/>
    </location>
</feature>
<keyword evidence="7" id="KW-1185">Reference proteome</keyword>
<keyword evidence="2" id="KW-0808">Transferase</keyword>
<evidence type="ECO:0000256" key="2">
    <source>
        <dbReference type="ARBA" id="ARBA00022679"/>
    </source>
</evidence>
<dbReference type="GO" id="GO:0016787">
    <property type="term" value="F:hydrolase activity"/>
    <property type="evidence" value="ECO:0007669"/>
    <property type="project" value="UniProtKB-KW"/>
</dbReference>
<evidence type="ECO:0000313" key="6">
    <source>
        <dbReference type="EMBL" id="PTL38259.1"/>
    </source>
</evidence>
<dbReference type="InterPro" id="IPR043137">
    <property type="entry name" value="GGT_ssub_C"/>
</dbReference>
<evidence type="ECO:0000256" key="5">
    <source>
        <dbReference type="SAM" id="MobiDB-lite"/>
    </source>
</evidence>
<dbReference type="AlphaFoldDB" id="A0A2T4U4F6"/>
<keyword evidence="3" id="KW-0378">Hydrolase</keyword>
<name>A0A2T4U4F6_9BACI</name>
<dbReference type="PRINTS" id="PR01210">
    <property type="entry name" value="GGTRANSPTASE"/>
</dbReference>
<accession>A0A2T4U4F6</accession>
<keyword evidence="4" id="KW-0865">Zymogen</keyword>